<keyword evidence="8" id="KW-1185">Reference proteome</keyword>
<dbReference type="PANTHER" id="PTHR30457:SF0">
    <property type="entry name" value="PHOSPHATASE, PUTATIVE (AFU_ORTHOLOGUE AFUA_4G01070)-RELATED"/>
    <property type="match status" value="1"/>
</dbReference>
<comment type="catalytic activity">
    <reaction evidence="1">
        <text>a ribonucleoside 5'-phosphate + H2O = a ribonucleoside + phosphate</text>
        <dbReference type="Rhea" id="RHEA:12484"/>
        <dbReference type="ChEBI" id="CHEBI:15377"/>
        <dbReference type="ChEBI" id="CHEBI:18254"/>
        <dbReference type="ChEBI" id="CHEBI:43474"/>
        <dbReference type="ChEBI" id="CHEBI:58043"/>
        <dbReference type="EC" id="3.1.3.5"/>
    </reaction>
</comment>
<evidence type="ECO:0000256" key="4">
    <source>
        <dbReference type="ARBA" id="ARBA00022723"/>
    </source>
</evidence>
<comment type="caution">
    <text evidence="7">The sequence shown here is derived from an EMBL/GenBank/DDBJ whole genome shotgun (WGS) entry which is preliminary data.</text>
</comment>
<evidence type="ECO:0000256" key="3">
    <source>
        <dbReference type="ARBA" id="ARBA00012643"/>
    </source>
</evidence>
<dbReference type="InterPro" id="IPR002828">
    <property type="entry name" value="SurE-like_Pase/nucleotidase"/>
</dbReference>
<evidence type="ECO:0000256" key="5">
    <source>
        <dbReference type="ARBA" id="ARBA00022801"/>
    </source>
</evidence>
<dbReference type="InterPro" id="IPR036523">
    <property type="entry name" value="SurE-like_sf"/>
</dbReference>
<evidence type="ECO:0000256" key="2">
    <source>
        <dbReference type="ARBA" id="ARBA00011062"/>
    </source>
</evidence>
<evidence type="ECO:0000259" key="6">
    <source>
        <dbReference type="Pfam" id="PF01975"/>
    </source>
</evidence>
<proteinExistence type="inferred from homology"/>
<evidence type="ECO:0000313" key="8">
    <source>
        <dbReference type="Proteomes" id="UP000536179"/>
    </source>
</evidence>
<name>A0A7W5DVY9_9BACT</name>
<organism evidence="7 8">
    <name type="scientific">Aporhodopirellula rubra</name>
    <dbReference type="NCBI Taxonomy" id="980271"/>
    <lineage>
        <taxon>Bacteria</taxon>
        <taxon>Pseudomonadati</taxon>
        <taxon>Planctomycetota</taxon>
        <taxon>Planctomycetia</taxon>
        <taxon>Pirellulales</taxon>
        <taxon>Pirellulaceae</taxon>
        <taxon>Aporhodopirellula</taxon>
    </lineage>
</organism>
<accession>A0A7W5DVY9</accession>
<dbReference type="EC" id="3.1.3.5" evidence="3"/>
<dbReference type="RefSeq" id="WP_246419152.1">
    <property type="nucleotide sequence ID" value="NZ_JACHXU010000003.1"/>
</dbReference>
<dbReference type="AlphaFoldDB" id="A0A7W5DVY9"/>
<comment type="similarity">
    <text evidence="2">Belongs to the SurE nucleotidase family.</text>
</comment>
<dbReference type="PANTHER" id="PTHR30457">
    <property type="entry name" value="5'-NUCLEOTIDASE SURE"/>
    <property type="match status" value="1"/>
</dbReference>
<gene>
    <name evidence="7" type="ORF">FHS27_001200</name>
</gene>
<dbReference type="Proteomes" id="UP000536179">
    <property type="component" value="Unassembled WGS sequence"/>
</dbReference>
<evidence type="ECO:0000313" key="7">
    <source>
        <dbReference type="EMBL" id="MBB3205400.1"/>
    </source>
</evidence>
<dbReference type="GO" id="GO:0008253">
    <property type="term" value="F:5'-nucleotidase activity"/>
    <property type="evidence" value="ECO:0007669"/>
    <property type="project" value="UniProtKB-EC"/>
</dbReference>
<feature type="domain" description="Survival protein SurE-like phosphatase/nucleotidase" evidence="6">
    <location>
        <begin position="4"/>
        <end position="200"/>
    </location>
</feature>
<evidence type="ECO:0000256" key="1">
    <source>
        <dbReference type="ARBA" id="ARBA00000815"/>
    </source>
</evidence>
<dbReference type="Pfam" id="PF01975">
    <property type="entry name" value="SurE"/>
    <property type="match status" value="1"/>
</dbReference>
<reference evidence="7 8" key="1">
    <citation type="submission" date="2020-08" db="EMBL/GenBank/DDBJ databases">
        <title>Genomic Encyclopedia of Type Strains, Phase III (KMG-III): the genomes of soil and plant-associated and newly described type strains.</title>
        <authorList>
            <person name="Whitman W."/>
        </authorList>
    </citation>
    <scope>NUCLEOTIDE SEQUENCE [LARGE SCALE GENOMIC DNA]</scope>
    <source>
        <strain evidence="7 8">CECT 8075</strain>
    </source>
</reference>
<dbReference type="GO" id="GO:0046872">
    <property type="term" value="F:metal ion binding"/>
    <property type="evidence" value="ECO:0007669"/>
    <property type="project" value="UniProtKB-KW"/>
</dbReference>
<keyword evidence="5 7" id="KW-0378">Hydrolase</keyword>
<sequence length="284" mass="30718">MQFLITNDDGIDAPGIQALHHALQAYLVNRGYHDSELFVVAPDCGRSECGHSVTTTRDLTIRQARPGWISVDGTPVDCVRVALTCICPSVVAVFSGVNAGANVGLDLMVSGTFAAAREAAIHGKPAMAISHYRRPDIPKTWDHVGNWLESTLDAFFQREANSMSTHGRSTTTSASTAERREVIAKNRVVWNVNLPAVPPDVPHPPPVAQCFVDETPLVRRGPELQTLLHPGQNGDSTGLPVDATVKLVSEFHDRPRTRGSDVQQCFAGKVTVSYVDAHVASRDL</sequence>
<dbReference type="Gene3D" id="3.40.1210.10">
    <property type="entry name" value="Survival protein SurE-like phosphatase/nucleotidase"/>
    <property type="match status" value="1"/>
</dbReference>
<protein>
    <recommendedName>
        <fullName evidence="3">5'-nucleotidase</fullName>
        <ecNumber evidence="3">3.1.3.5</ecNumber>
    </recommendedName>
</protein>
<dbReference type="SUPFAM" id="SSF64167">
    <property type="entry name" value="SurE-like"/>
    <property type="match status" value="1"/>
</dbReference>
<dbReference type="InterPro" id="IPR030048">
    <property type="entry name" value="SurE"/>
</dbReference>
<keyword evidence="4" id="KW-0479">Metal-binding</keyword>
<dbReference type="EMBL" id="JACHXU010000003">
    <property type="protein sequence ID" value="MBB3205400.1"/>
    <property type="molecule type" value="Genomic_DNA"/>
</dbReference>